<evidence type="ECO:0000313" key="1">
    <source>
        <dbReference type="EMBL" id="JAH65079.1"/>
    </source>
</evidence>
<dbReference type="AlphaFoldDB" id="A0A0E9UGS2"/>
<protein>
    <submittedName>
        <fullName evidence="1">Uncharacterized protein</fullName>
    </submittedName>
</protein>
<sequence length="54" mass="5612">MASMIVSQSKVGSSSTRFLTGEGTLGVALLLIDRHVLFRTGDSSARSAAQSSVQ</sequence>
<proteinExistence type="predicted"/>
<reference evidence="1" key="1">
    <citation type="submission" date="2014-11" db="EMBL/GenBank/DDBJ databases">
        <authorList>
            <person name="Amaro Gonzalez C."/>
        </authorList>
    </citation>
    <scope>NUCLEOTIDE SEQUENCE</scope>
</reference>
<dbReference type="EMBL" id="GBXM01043498">
    <property type="protein sequence ID" value="JAH65079.1"/>
    <property type="molecule type" value="Transcribed_RNA"/>
</dbReference>
<name>A0A0E9UGS2_ANGAN</name>
<accession>A0A0E9UGS2</accession>
<reference evidence="1" key="2">
    <citation type="journal article" date="2015" name="Fish Shellfish Immunol.">
        <title>Early steps in the European eel (Anguilla anguilla)-Vibrio vulnificus interaction in the gills: Role of the RtxA13 toxin.</title>
        <authorList>
            <person name="Callol A."/>
            <person name="Pajuelo D."/>
            <person name="Ebbesson L."/>
            <person name="Teles M."/>
            <person name="MacKenzie S."/>
            <person name="Amaro C."/>
        </authorList>
    </citation>
    <scope>NUCLEOTIDE SEQUENCE</scope>
</reference>
<organism evidence="1">
    <name type="scientific">Anguilla anguilla</name>
    <name type="common">European freshwater eel</name>
    <name type="synonym">Muraena anguilla</name>
    <dbReference type="NCBI Taxonomy" id="7936"/>
    <lineage>
        <taxon>Eukaryota</taxon>
        <taxon>Metazoa</taxon>
        <taxon>Chordata</taxon>
        <taxon>Craniata</taxon>
        <taxon>Vertebrata</taxon>
        <taxon>Euteleostomi</taxon>
        <taxon>Actinopterygii</taxon>
        <taxon>Neopterygii</taxon>
        <taxon>Teleostei</taxon>
        <taxon>Anguilliformes</taxon>
        <taxon>Anguillidae</taxon>
        <taxon>Anguilla</taxon>
    </lineage>
</organism>